<protein>
    <recommendedName>
        <fullName evidence="9">3-oxosteroid 1-dehydrogenase</fullName>
        <ecNumber evidence="8">1.3.99.4</ecNumber>
    </recommendedName>
</protein>
<name>A0A7W0CS41_9ACTN</name>
<dbReference type="Gene3D" id="3.50.50.60">
    <property type="entry name" value="FAD/NAD(P)-binding domain"/>
    <property type="match status" value="2"/>
</dbReference>
<keyword evidence="5" id="KW-0443">Lipid metabolism</keyword>
<dbReference type="AlphaFoldDB" id="A0A7W0CS41"/>
<sequence length="541" mass="58155">MEHIYDVVVVGSGAAGLTAALTARLRGLTALVIEKTGRYGGSTAISGGALWVPGNHYLDHQGLGESRTKAEQYLEATVGDRVPSELKAAYLDRGPEMLRFLRDKTRHVRFQYAKGYSDYYPERPGGFGAGRSIEPPVFDLRKLGPLLGQMRRSELPTYGMVMTSTEFNKVNMMMRTWAGKGTAVKIGLRAVKSLLTGARPASLGESLVARLRLSLAEAGGDVWVSTPLKDLLVEEGRIAGVVAEREGRPVTIRARRGVVLASGGFSRSQEMRERFLPAPTDASWTSAAEGQSGDVIDVALAQGAALDLMDRVWGMPSAVPPGERPVFLVTDRAVPGLMIVNGQGERYLNEALPYAEFVDRMYAAGAVPSWMIIDSRTKSRYLVLNHFPGQPFKKAWLKSGFVKKGGSAEDLADQIGLPAAALRKTFDRYNSLALRGRDTDFGRGDSAYDNYYGDPTLPNPNLAPLDKPPFYAIPLVPGDIGTKGGLVIDARARVLREDGSSIDGLYAAGNASASVMGETYPGAGATIGPAMTFGYIAAMDL</sequence>
<evidence type="ECO:0000256" key="1">
    <source>
        <dbReference type="ARBA" id="ARBA00001974"/>
    </source>
</evidence>
<evidence type="ECO:0000313" key="11">
    <source>
        <dbReference type="EMBL" id="MBA2896165.1"/>
    </source>
</evidence>
<dbReference type="PANTHER" id="PTHR43400:SF10">
    <property type="entry name" value="3-OXOSTEROID 1-DEHYDROGENASE"/>
    <property type="match status" value="1"/>
</dbReference>
<evidence type="ECO:0000256" key="7">
    <source>
        <dbReference type="ARBA" id="ARBA00061147"/>
    </source>
</evidence>
<dbReference type="EMBL" id="JACDUR010000008">
    <property type="protein sequence ID" value="MBA2896165.1"/>
    <property type="molecule type" value="Genomic_DNA"/>
</dbReference>
<comment type="similarity">
    <text evidence="7">Belongs to the FAD-dependent oxidoreductase 2 family. 3-oxosteroid dehydrogenase subfamily.</text>
</comment>
<evidence type="ECO:0000256" key="2">
    <source>
        <dbReference type="ARBA" id="ARBA00022630"/>
    </source>
</evidence>
<evidence type="ECO:0000256" key="6">
    <source>
        <dbReference type="ARBA" id="ARBA00051951"/>
    </source>
</evidence>
<keyword evidence="2" id="KW-0285">Flavoprotein</keyword>
<dbReference type="GO" id="GO:0047571">
    <property type="term" value="F:3-oxosteroid 1-dehydrogenase activity"/>
    <property type="evidence" value="ECO:0007669"/>
    <property type="project" value="UniProtKB-EC"/>
</dbReference>
<dbReference type="InterPro" id="IPR003953">
    <property type="entry name" value="FAD-dep_OxRdtase_2_FAD-bd"/>
</dbReference>
<evidence type="ECO:0000256" key="9">
    <source>
        <dbReference type="ARBA" id="ARBA00069709"/>
    </source>
</evidence>
<organism evidence="11 12">
    <name type="scientific">Nonomuraea soli</name>
    <dbReference type="NCBI Taxonomy" id="1032476"/>
    <lineage>
        <taxon>Bacteria</taxon>
        <taxon>Bacillati</taxon>
        <taxon>Actinomycetota</taxon>
        <taxon>Actinomycetes</taxon>
        <taxon>Streptosporangiales</taxon>
        <taxon>Streptosporangiaceae</taxon>
        <taxon>Nonomuraea</taxon>
    </lineage>
</organism>
<dbReference type="SUPFAM" id="SSF56425">
    <property type="entry name" value="Succinate dehydrogenase/fumarate reductase flavoprotein, catalytic domain"/>
    <property type="match status" value="1"/>
</dbReference>
<dbReference type="Pfam" id="PF00890">
    <property type="entry name" value="FAD_binding_2"/>
    <property type="match status" value="1"/>
</dbReference>
<keyword evidence="3" id="KW-0274">FAD</keyword>
<accession>A0A7W0CS41</accession>
<reference evidence="11 12" key="1">
    <citation type="submission" date="2020-07" db="EMBL/GenBank/DDBJ databases">
        <title>Genomic Encyclopedia of Type Strains, Phase IV (KMG-IV): sequencing the most valuable type-strain genomes for metagenomic binning, comparative biology and taxonomic classification.</title>
        <authorList>
            <person name="Goeker M."/>
        </authorList>
    </citation>
    <scope>NUCLEOTIDE SEQUENCE [LARGE SCALE GENOMIC DNA]</scope>
    <source>
        <strain evidence="11 12">DSM 45533</strain>
    </source>
</reference>
<evidence type="ECO:0000256" key="4">
    <source>
        <dbReference type="ARBA" id="ARBA00023002"/>
    </source>
</evidence>
<evidence type="ECO:0000256" key="5">
    <source>
        <dbReference type="ARBA" id="ARBA00023221"/>
    </source>
</evidence>
<dbReference type="SUPFAM" id="SSF51905">
    <property type="entry name" value="FAD/NAD(P)-binding domain"/>
    <property type="match status" value="1"/>
</dbReference>
<dbReference type="PANTHER" id="PTHR43400">
    <property type="entry name" value="FUMARATE REDUCTASE"/>
    <property type="match status" value="1"/>
</dbReference>
<comment type="cofactor">
    <cofactor evidence="1">
        <name>FAD</name>
        <dbReference type="ChEBI" id="CHEBI:57692"/>
    </cofactor>
</comment>
<feature type="domain" description="FAD-dependent oxidoreductase 2 FAD-binding" evidence="10">
    <location>
        <begin position="6"/>
        <end position="527"/>
    </location>
</feature>
<evidence type="ECO:0000256" key="8">
    <source>
        <dbReference type="ARBA" id="ARBA00066536"/>
    </source>
</evidence>
<dbReference type="InterPro" id="IPR036188">
    <property type="entry name" value="FAD/NAD-bd_sf"/>
</dbReference>
<evidence type="ECO:0000313" key="12">
    <source>
        <dbReference type="Proteomes" id="UP000530928"/>
    </source>
</evidence>
<dbReference type="InterPro" id="IPR050315">
    <property type="entry name" value="FAD-oxidoreductase_2"/>
</dbReference>
<dbReference type="InterPro" id="IPR027477">
    <property type="entry name" value="Succ_DH/fumarate_Rdtase_cat_sf"/>
</dbReference>
<dbReference type="Proteomes" id="UP000530928">
    <property type="component" value="Unassembled WGS sequence"/>
</dbReference>
<dbReference type="EC" id="1.3.99.4" evidence="8"/>
<evidence type="ECO:0000259" key="10">
    <source>
        <dbReference type="Pfam" id="PF00890"/>
    </source>
</evidence>
<dbReference type="GO" id="GO:0008202">
    <property type="term" value="P:steroid metabolic process"/>
    <property type="evidence" value="ECO:0007669"/>
    <property type="project" value="UniProtKB-KW"/>
</dbReference>
<keyword evidence="4 11" id="KW-0560">Oxidoreductase</keyword>
<comment type="catalytic activity">
    <reaction evidence="6">
        <text>a 3-oxosteroid + A = a 3-oxo-Delta(1)-steroid + AH2</text>
        <dbReference type="Rhea" id="RHEA:13329"/>
        <dbReference type="ChEBI" id="CHEBI:13193"/>
        <dbReference type="ChEBI" id="CHEBI:17499"/>
        <dbReference type="ChEBI" id="CHEBI:20156"/>
        <dbReference type="ChEBI" id="CHEBI:47788"/>
        <dbReference type="EC" id="1.3.99.4"/>
    </reaction>
</comment>
<dbReference type="FunFam" id="3.50.50.60:FF:000208">
    <property type="entry name" value="3-ketosteroid dehydrogenase"/>
    <property type="match status" value="1"/>
</dbReference>
<gene>
    <name evidence="11" type="ORF">HNR30_007556</name>
</gene>
<proteinExistence type="inferred from homology"/>
<dbReference type="RefSeq" id="WP_181614879.1">
    <property type="nucleotide sequence ID" value="NZ_BAABAM010000007.1"/>
</dbReference>
<keyword evidence="5" id="KW-0753">Steroid metabolism</keyword>
<dbReference type="PRINTS" id="PR00411">
    <property type="entry name" value="PNDRDTASEI"/>
</dbReference>
<keyword evidence="12" id="KW-1185">Reference proteome</keyword>
<evidence type="ECO:0000256" key="3">
    <source>
        <dbReference type="ARBA" id="ARBA00022827"/>
    </source>
</evidence>
<comment type="caution">
    <text evidence="11">The sequence shown here is derived from an EMBL/GenBank/DDBJ whole genome shotgun (WGS) entry which is preliminary data.</text>
</comment>